<evidence type="ECO:0000256" key="5">
    <source>
        <dbReference type="ARBA" id="ARBA00022741"/>
    </source>
</evidence>
<dbReference type="HAMAP" id="MF_00195">
    <property type="entry name" value="GTPase_Der"/>
    <property type="match status" value="1"/>
</dbReference>
<feature type="binding site" evidence="8">
    <location>
        <begin position="56"/>
        <end position="60"/>
    </location>
    <ligand>
        <name>GTP</name>
        <dbReference type="ChEBI" id="CHEBI:37565"/>
        <label>1</label>
    </ligand>
</feature>
<evidence type="ECO:0000256" key="9">
    <source>
        <dbReference type="PROSITE-ProRule" id="PRU01049"/>
    </source>
</evidence>
<dbReference type="CDD" id="cd01895">
    <property type="entry name" value="EngA2"/>
    <property type="match status" value="1"/>
</dbReference>
<feature type="binding site" evidence="8">
    <location>
        <begin position="210"/>
        <end position="217"/>
    </location>
    <ligand>
        <name>GTP</name>
        <dbReference type="ChEBI" id="CHEBI:37565"/>
        <label>2</label>
    </ligand>
</feature>
<dbReference type="Pfam" id="PF14714">
    <property type="entry name" value="KH_dom-like"/>
    <property type="match status" value="1"/>
</dbReference>
<comment type="similarity">
    <text evidence="1 8 9 10">Belongs to the TRAFAC class TrmE-Era-EngA-EngB-Septin-like GTPase superfamily. EngA (Der) GTPase family.</text>
</comment>
<feature type="domain" description="EngA-type G" evidence="11">
    <location>
        <begin position="3"/>
        <end position="166"/>
    </location>
</feature>
<comment type="subunit">
    <text evidence="8">Associates with the 50S ribosomal subunit.</text>
</comment>
<accession>A0ABY2VZ91</accession>
<dbReference type="Proteomes" id="UP000307164">
    <property type="component" value="Unassembled WGS sequence"/>
</dbReference>
<dbReference type="RefSeq" id="WP_138675264.1">
    <property type="nucleotide sequence ID" value="NZ_PNBW01000035.1"/>
</dbReference>
<dbReference type="PROSITE" id="PS51712">
    <property type="entry name" value="G_ENGA"/>
    <property type="match status" value="2"/>
</dbReference>
<dbReference type="InterPro" id="IPR031166">
    <property type="entry name" value="G_ENGA"/>
</dbReference>
<dbReference type="PIRSF" id="PIRSF006485">
    <property type="entry name" value="GTP-binding_EngA"/>
    <property type="match status" value="1"/>
</dbReference>
<name>A0ABY2VZ91_9GAMM</name>
<feature type="binding site" evidence="8">
    <location>
        <begin position="118"/>
        <end position="121"/>
    </location>
    <ligand>
        <name>GTP</name>
        <dbReference type="ChEBI" id="CHEBI:37565"/>
        <label>1</label>
    </ligand>
</feature>
<protein>
    <recommendedName>
        <fullName evidence="2 8">GTPase Der</fullName>
    </recommendedName>
    <alternativeName>
        <fullName evidence="7 8">GTP-binding protein EngA</fullName>
    </alternativeName>
</protein>
<dbReference type="Gene3D" id="3.40.50.300">
    <property type="entry name" value="P-loop containing nucleotide triphosphate hydrolases"/>
    <property type="match status" value="2"/>
</dbReference>
<evidence type="ECO:0000313" key="13">
    <source>
        <dbReference type="Proteomes" id="UP000307164"/>
    </source>
</evidence>
<dbReference type="InterPro" id="IPR003593">
    <property type="entry name" value="AAA+_ATPase"/>
</dbReference>
<dbReference type="NCBIfam" id="TIGR03594">
    <property type="entry name" value="GTPase_EngA"/>
    <property type="match status" value="1"/>
</dbReference>
<proteinExistence type="inferred from homology"/>
<dbReference type="InterPro" id="IPR027417">
    <property type="entry name" value="P-loop_NTPase"/>
</dbReference>
<feature type="binding site" evidence="8">
    <location>
        <begin position="257"/>
        <end position="261"/>
    </location>
    <ligand>
        <name>GTP</name>
        <dbReference type="ChEBI" id="CHEBI:37565"/>
        <label>2</label>
    </ligand>
</feature>
<dbReference type="SUPFAM" id="SSF52540">
    <property type="entry name" value="P-loop containing nucleoside triphosphate hydrolases"/>
    <property type="match status" value="2"/>
</dbReference>
<feature type="binding site" evidence="8">
    <location>
        <begin position="322"/>
        <end position="325"/>
    </location>
    <ligand>
        <name>GTP</name>
        <dbReference type="ChEBI" id="CHEBI:37565"/>
        <label>2</label>
    </ligand>
</feature>
<reference evidence="13" key="1">
    <citation type="submission" date="2019-06" db="EMBL/GenBank/DDBJ databases">
        <title>Co-occurence of chitin degradation, pigmentation and bioactivity in marine Pseudoalteromonas.</title>
        <authorList>
            <person name="Sonnenschein E.C."/>
            <person name="Bech P.K."/>
        </authorList>
    </citation>
    <scope>NUCLEOTIDE SEQUENCE [LARGE SCALE GENOMIC DNA]</scope>
    <source>
        <strain evidence="13">S3895</strain>
    </source>
</reference>
<comment type="caution">
    <text evidence="12">The sequence shown here is derived from an EMBL/GenBank/DDBJ whole genome shotgun (WGS) entry which is preliminary data.</text>
</comment>
<dbReference type="PRINTS" id="PR00326">
    <property type="entry name" value="GTP1OBG"/>
</dbReference>
<feature type="binding site" evidence="8">
    <location>
        <begin position="9"/>
        <end position="16"/>
    </location>
    <ligand>
        <name>GTP</name>
        <dbReference type="ChEBI" id="CHEBI:37565"/>
        <label>1</label>
    </ligand>
</feature>
<dbReference type="InterPro" id="IPR032859">
    <property type="entry name" value="KH_dom-like"/>
</dbReference>
<keyword evidence="4 10" id="KW-0677">Repeat</keyword>
<dbReference type="EMBL" id="PNBW01000035">
    <property type="protein sequence ID" value="TMO75582.1"/>
    <property type="molecule type" value="Genomic_DNA"/>
</dbReference>
<evidence type="ECO:0000256" key="7">
    <source>
        <dbReference type="ARBA" id="ARBA00032345"/>
    </source>
</evidence>
<evidence type="ECO:0000256" key="6">
    <source>
        <dbReference type="ARBA" id="ARBA00023134"/>
    </source>
</evidence>
<keyword evidence="5 8" id="KW-0547">Nucleotide-binding</keyword>
<dbReference type="PANTHER" id="PTHR43834:SF6">
    <property type="entry name" value="GTPASE DER"/>
    <property type="match status" value="1"/>
</dbReference>
<keyword evidence="3 8" id="KW-0690">Ribosome biogenesis</keyword>
<dbReference type="InterPro" id="IPR016484">
    <property type="entry name" value="GTPase_Der"/>
</dbReference>
<evidence type="ECO:0000256" key="8">
    <source>
        <dbReference type="HAMAP-Rule" id="MF_00195"/>
    </source>
</evidence>
<feature type="domain" description="EngA-type G" evidence="11">
    <location>
        <begin position="204"/>
        <end position="377"/>
    </location>
</feature>
<keyword evidence="13" id="KW-1185">Reference proteome</keyword>
<dbReference type="CDD" id="cd01894">
    <property type="entry name" value="EngA1"/>
    <property type="match status" value="1"/>
</dbReference>
<evidence type="ECO:0000313" key="12">
    <source>
        <dbReference type="EMBL" id="TMO75582.1"/>
    </source>
</evidence>
<keyword evidence="6 8" id="KW-0342">GTP-binding</keyword>
<organism evidence="12 13">
    <name type="scientific">Pseudoalteromonas aurantia</name>
    <dbReference type="NCBI Taxonomy" id="43654"/>
    <lineage>
        <taxon>Bacteria</taxon>
        <taxon>Pseudomonadati</taxon>
        <taxon>Pseudomonadota</taxon>
        <taxon>Gammaproteobacteria</taxon>
        <taxon>Alteromonadales</taxon>
        <taxon>Pseudoalteromonadaceae</taxon>
        <taxon>Pseudoalteromonas</taxon>
    </lineage>
</organism>
<comment type="function">
    <text evidence="8 10">GTPase that plays an essential role in the late steps of ribosome biogenesis.</text>
</comment>
<evidence type="ECO:0000256" key="1">
    <source>
        <dbReference type="ARBA" id="ARBA00008279"/>
    </source>
</evidence>
<dbReference type="Gene3D" id="3.30.300.20">
    <property type="match status" value="1"/>
</dbReference>
<evidence type="ECO:0000256" key="3">
    <source>
        <dbReference type="ARBA" id="ARBA00022517"/>
    </source>
</evidence>
<evidence type="ECO:0000256" key="4">
    <source>
        <dbReference type="ARBA" id="ARBA00022737"/>
    </source>
</evidence>
<dbReference type="NCBIfam" id="TIGR00231">
    <property type="entry name" value="small_GTP"/>
    <property type="match status" value="2"/>
</dbReference>
<evidence type="ECO:0000259" key="11">
    <source>
        <dbReference type="PROSITE" id="PS51712"/>
    </source>
</evidence>
<dbReference type="InterPro" id="IPR015946">
    <property type="entry name" value="KH_dom-like_a/b"/>
</dbReference>
<gene>
    <name evidence="8 12" type="primary">der</name>
    <name evidence="12" type="ORF">CWC20_07770</name>
</gene>
<dbReference type="Pfam" id="PF01926">
    <property type="entry name" value="MMR_HSR1"/>
    <property type="match status" value="2"/>
</dbReference>
<dbReference type="InterPro" id="IPR006073">
    <property type="entry name" value="GTP-bd"/>
</dbReference>
<sequence>MLPVIALVGRPNVGKSTLFNRLTRTRDALVADFPGLTRDRKYGQASYDGYEFIVVDTGGIDGSEEGIETEMAEQSLLAIEEADIVLFLVDARAGMNAADQAIAQHLRKQQKKCFLVANKTDGIDADSNCAEFYQLAIGEVYQIAAAHGRGITQLLDLTLQPVIAELAAEEDELVQDDADLAELYLEGEEGAHEDSKTGFEDKPVKLAIIGRPNVGKSTLTNRILGEERVIVYDMPGTTRDSVYIPMTRNEREYVLIDTAGVRKRKKVSDVVEKFSVIKTLKAIEDANVVLIVVDAREGISDQDLSLLGFALNAGRSLVIAVNKWDGLDDYVKDRIKTELDRRLGFIDFARLHFISALHGTGVGHLFESVDEAYASATKRISTAMLRRIMDMAQADHQPPLVRGRRVKLKYAHAGGYNPPRIVIHGNQVHDLPDSYKRYLMNYYRKALNIMGTPIKIEFREGDNPFSGRTNKMTLSQKRKLRAFTKENRNK</sequence>
<dbReference type="InterPro" id="IPR005225">
    <property type="entry name" value="Small_GTP-bd"/>
</dbReference>
<dbReference type="PANTHER" id="PTHR43834">
    <property type="entry name" value="GTPASE DER"/>
    <property type="match status" value="1"/>
</dbReference>
<evidence type="ECO:0000256" key="10">
    <source>
        <dbReference type="RuleBase" id="RU004481"/>
    </source>
</evidence>
<evidence type="ECO:0000256" key="2">
    <source>
        <dbReference type="ARBA" id="ARBA00020953"/>
    </source>
</evidence>
<dbReference type="SMART" id="SM00382">
    <property type="entry name" value="AAA"/>
    <property type="match status" value="2"/>
</dbReference>